<dbReference type="NCBIfam" id="NF037995">
    <property type="entry name" value="TRAP_S1"/>
    <property type="match status" value="1"/>
</dbReference>
<dbReference type="PROSITE" id="PS51257">
    <property type="entry name" value="PROKAR_LIPOPROTEIN"/>
    <property type="match status" value="1"/>
</dbReference>
<dbReference type="PIRSF" id="PIRSF006470">
    <property type="entry name" value="DctB"/>
    <property type="match status" value="1"/>
</dbReference>
<sequence>MENLKRRLMLPGFALVAGAALTACGGDEEAGGDNGGDGPEYEWDFITEETPGQVQYEYAQEYADLLNEKSDGRIEVDVFEFGGLGSEVDQLEQLQAGGVELGIVSPGFVSTLVEEAQIFSLHYLLPDDQEQTQEILNESEAVNEMLAEKYVEQGLQPLSFWTEGAMQWTGSSQLRSSEDFEGFLMRTQESPLMIESYGAYGADATPLSWEELYGGLQQGQVDGQENPIFFIEDASFHEVQDHMTISNHNSYVAVTTMNQNIYEELPEDIQEIVHETTEEMRDIGFDLQDELNEERLEMIEEDEENPTEVYELTDEEIEEFQDLARPVRDFFREEEGEEAAEILDQLEEDIAEVTGEEE</sequence>
<keyword evidence="6" id="KW-1185">Reference proteome</keyword>
<keyword evidence="2" id="KW-0813">Transport</keyword>
<dbReference type="Proteomes" id="UP000242310">
    <property type="component" value="Unassembled WGS sequence"/>
</dbReference>
<dbReference type="Gene3D" id="3.40.190.170">
    <property type="entry name" value="Bacterial extracellular solute-binding protein, family 7"/>
    <property type="match status" value="1"/>
</dbReference>
<dbReference type="AlphaFoldDB" id="A0A2P8HE27"/>
<evidence type="ECO:0000256" key="1">
    <source>
        <dbReference type="ARBA" id="ARBA00009023"/>
    </source>
</evidence>
<dbReference type="PANTHER" id="PTHR33376:SF7">
    <property type="entry name" value="C4-DICARBOXYLATE-BINDING PROTEIN DCTB"/>
    <property type="match status" value="1"/>
</dbReference>
<dbReference type="GO" id="GO:0055085">
    <property type="term" value="P:transmembrane transport"/>
    <property type="evidence" value="ECO:0007669"/>
    <property type="project" value="InterPro"/>
</dbReference>
<evidence type="ECO:0000313" key="6">
    <source>
        <dbReference type="Proteomes" id="UP000242310"/>
    </source>
</evidence>
<evidence type="ECO:0000256" key="3">
    <source>
        <dbReference type="ARBA" id="ARBA00022729"/>
    </source>
</evidence>
<dbReference type="EMBL" id="PYAV01000008">
    <property type="protein sequence ID" value="PSL44473.1"/>
    <property type="molecule type" value="Genomic_DNA"/>
</dbReference>
<dbReference type="InterPro" id="IPR018389">
    <property type="entry name" value="DctP_fam"/>
</dbReference>
<protein>
    <submittedName>
        <fullName evidence="5">Tripartite ATP-independent transporter DctP family solute receptor</fullName>
    </submittedName>
</protein>
<evidence type="ECO:0000256" key="4">
    <source>
        <dbReference type="SAM" id="SignalP"/>
    </source>
</evidence>
<organism evidence="5 6">
    <name type="scientific">Salsuginibacillus halophilus</name>
    <dbReference type="NCBI Taxonomy" id="517424"/>
    <lineage>
        <taxon>Bacteria</taxon>
        <taxon>Bacillati</taxon>
        <taxon>Bacillota</taxon>
        <taxon>Bacilli</taxon>
        <taxon>Bacillales</taxon>
        <taxon>Bacillaceae</taxon>
        <taxon>Salsuginibacillus</taxon>
    </lineage>
</organism>
<dbReference type="OrthoDB" id="9776801at2"/>
<comment type="caution">
    <text evidence="5">The sequence shown here is derived from an EMBL/GenBank/DDBJ whole genome shotgun (WGS) entry which is preliminary data.</text>
</comment>
<feature type="chain" id="PRO_5039340386" evidence="4">
    <location>
        <begin position="26"/>
        <end position="358"/>
    </location>
</feature>
<accession>A0A2P8HE27</accession>
<feature type="signal peptide" evidence="4">
    <location>
        <begin position="1"/>
        <end position="25"/>
    </location>
</feature>
<gene>
    <name evidence="5" type="ORF">B0H94_10884</name>
</gene>
<keyword evidence="3 4" id="KW-0732">Signal</keyword>
<name>A0A2P8HE27_9BACI</name>
<reference evidence="5 6" key="1">
    <citation type="submission" date="2018-03" db="EMBL/GenBank/DDBJ databases">
        <title>Genomic Encyclopedia of Type Strains, Phase III (KMG-III): the genomes of soil and plant-associated and newly described type strains.</title>
        <authorList>
            <person name="Whitman W."/>
        </authorList>
    </citation>
    <scope>NUCLEOTIDE SEQUENCE [LARGE SCALE GENOMIC DNA]</scope>
    <source>
        <strain evidence="5 6">CGMCC 1.07653</strain>
    </source>
</reference>
<dbReference type="RefSeq" id="WP_106588947.1">
    <property type="nucleotide sequence ID" value="NZ_PYAV01000008.1"/>
</dbReference>
<dbReference type="GO" id="GO:0030288">
    <property type="term" value="C:outer membrane-bounded periplasmic space"/>
    <property type="evidence" value="ECO:0007669"/>
    <property type="project" value="InterPro"/>
</dbReference>
<dbReference type="InterPro" id="IPR004682">
    <property type="entry name" value="TRAP_DctP"/>
</dbReference>
<evidence type="ECO:0000313" key="5">
    <source>
        <dbReference type="EMBL" id="PSL44473.1"/>
    </source>
</evidence>
<comment type="similarity">
    <text evidence="1">Belongs to the bacterial solute-binding protein 7 family.</text>
</comment>
<dbReference type="PANTHER" id="PTHR33376">
    <property type="match status" value="1"/>
</dbReference>
<dbReference type="Pfam" id="PF03480">
    <property type="entry name" value="DctP"/>
    <property type="match status" value="1"/>
</dbReference>
<keyword evidence="5" id="KW-0675">Receptor</keyword>
<evidence type="ECO:0000256" key="2">
    <source>
        <dbReference type="ARBA" id="ARBA00022448"/>
    </source>
</evidence>
<dbReference type="InterPro" id="IPR038404">
    <property type="entry name" value="TRAP_DctP_sf"/>
</dbReference>
<proteinExistence type="inferred from homology"/>